<evidence type="ECO:0000313" key="4">
    <source>
        <dbReference type="EMBL" id="KYH26319.1"/>
    </source>
</evidence>
<dbReference type="InterPro" id="IPR006204">
    <property type="entry name" value="GHMP_kinase_N_dom"/>
</dbReference>
<sequence length="321" mass="34553">MTVRVTTSGRLHFGFQNLSLAHERLYGSLGLAVERPRLVVECERAEGIHTDHPDAERYARRVVDLLDVPGARVSIHETLPRHAGLGSGTQFALAVLSGVARAYDRETRVRERAPRLGRGGRSGVGIATFREGGFVCDGGHPSTRFTAERPSDGDWEVPPILARHSIPEEWRFLLVIPDLEPGKSGQQEDEDMRAVVERASPGIADEVTAIAFRNVLPAVVEGNLAAFGSGVAAVGRLNGAWYADAQGGVYRPPVREVVRELESDPAIEGAGQSSWGPVVYGVTDRERAETAREAGRRALSRAGVEGAVCVVAGRNEGARID</sequence>
<comment type="function">
    <text evidence="2">Catalyzes the condensation of 4-aminobenzoate (pABA) with 5-phospho-alpha-D-ribose 1-diphosphate (PRPP) to produce beta-ribofuranosylaminobenzene 5'-phosphate (beta-RFA-P).</text>
</comment>
<comment type="subunit">
    <text evidence="2">Homodimer.</text>
</comment>
<dbReference type="EC" id="2.4.2.54" evidence="2"/>
<dbReference type="PATRIC" id="fig|1008153.3.peg.1428"/>
<comment type="similarity">
    <text evidence="2">Belongs to the beta-RFA-P synthase family.</text>
</comment>
<reference evidence="4 5" key="1">
    <citation type="submission" date="2016-02" db="EMBL/GenBank/DDBJ databases">
        <title>Genome sequence of Halalkalicoccus paucihalophilus DSM 24557.</title>
        <authorList>
            <person name="Poehlein A."/>
            <person name="Daniel R."/>
        </authorList>
    </citation>
    <scope>NUCLEOTIDE SEQUENCE [LARGE SCALE GENOMIC DNA]</scope>
    <source>
        <strain evidence="4 5">DSM 24557</strain>
    </source>
</reference>
<dbReference type="OrthoDB" id="85156at2157"/>
<evidence type="ECO:0000313" key="5">
    <source>
        <dbReference type="Proteomes" id="UP000075321"/>
    </source>
</evidence>
<dbReference type="SUPFAM" id="SSF54211">
    <property type="entry name" value="Ribosomal protein S5 domain 2-like"/>
    <property type="match status" value="1"/>
</dbReference>
<comment type="caution">
    <text evidence="4">The sequence shown here is derived from an EMBL/GenBank/DDBJ whole genome shotgun (WGS) entry which is preliminary data.</text>
</comment>
<keyword evidence="1 2" id="KW-0808">Transferase</keyword>
<keyword evidence="2 4" id="KW-0328">Glycosyltransferase</keyword>
<dbReference type="PANTHER" id="PTHR20861:SF6">
    <property type="entry name" value="BETA-RIBOFURANOSYLPHENOL 5'-PHOSPHATE SYNTHASE"/>
    <property type="match status" value="1"/>
</dbReference>
<dbReference type="PANTHER" id="PTHR20861">
    <property type="entry name" value="HOMOSERINE/4-DIPHOSPHOCYTIDYL-2-C-METHYL-D-ERYTHRITOL KINASE"/>
    <property type="match status" value="1"/>
</dbReference>
<dbReference type="NCBIfam" id="TIGR00144">
    <property type="entry name" value="beta_RFAP_syn"/>
    <property type="match status" value="1"/>
</dbReference>
<dbReference type="Proteomes" id="UP000075321">
    <property type="component" value="Unassembled WGS sequence"/>
</dbReference>
<dbReference type="UniPathway" id="UPA00065"/>
<organism evidence="4 5">
    <name type="scientific">Halalkalicoccus paucihalophilus</name>
    <dbReference type="NCBI Taxonomy" id="1008153"/>
    <lineage>
        <taxon>Archaea</taxon>
        <taxon>Methanobacteriati</taxon>
        <taxon>Methanobacteriota</taxon>
        <taxon>Stenosarchaea group</taxon>
        <taxon>Halobacteria</taxon>
        <taxon>Halobacteriales</taxon>
        <taxon>Halococcaceae</taxon>
        <taxon>Halalkalicoccus</taxon>
    </lineage>
</organism>
<name>A0A151AF85_9EURY</name>
<evidence type="ECO:0000256" key="1">
    <source>
        <dbReference type="ARBA" id="ARBA00022679"/>
    </source>
</evidence>
<keyword evidence="5" id="KW-1185">Reference proteome</keyword>
<accession>A0A151AF85</accession>
<evidence type="ECO:0000256" key="2">
    <source>
        <dbReference type="PIRNR" id="PIRNR004884"/>
    </source>
</evidence>
<proteinExistence type="inferred from homology"/>
<gene>
    <name evidence="4" type="ORF">HAPAU_14160</name>
</gene>
<dbReference type="InterPro" id="IPR004422">
    <property type="entry name" value="RFAP_synthase"/>
</dbReference>
<comment type="pathway">
    <text evidence="2">Cofactor biosynthesis; 5,6,7,8-tetrahydromethanopterin biosynthesis.</text>
</comment>
<dbReference type="PIRSF" id="PIRSF004884">
    <property type="entry name" value="Sugar_kin_arch"/>
    <property type="match status" value="1"/>
</dbReference>
<dbReference type="Gene3D" id="3.30.230.10">
    <property type="match status" value="1"/>
</dbReference>
<dbReference type="GO" id="GO:0005524">
    <property type="term" value="F:ATP binding"/>
    <property type="evidence" value="ECO:0007669"/>
    <property type="project" value="UniProtKB-UniRule"/>
</dbReference>
<dbReference type="InterPro" id="IPR020568">
    <property type="entry name" value="Ribosomal_Su5_D2-typ_SF"/>
</dbReference>
<evidence type="ECO:0000259" key="3">
    <source>
        <dbReference type="Pfam" id="PF00288"/>
    </source>
</evidence>
<dbReference type="EMBL" id="LTAZ01000004">
    <property type="protein sequence ID" value="KYH26319.1"/>
    <property type="molecule type" value="Genomic_DNA"/>
</dbReference>
<dbReference type="GO" id="GO:0043793">
    <property type="term" value="F:beta-ribofuranosylaminobenzene 5'-phosphate synthase activity"/>
    <property type="evidence" value="ECO:0007669"/>
    <property type="project" value="UniProtKB-EC"/>
</dbReference>
<dbReference type="RefSeq" id="WP_066380954.1">
    <property type="nucleotide sequence ID" value="NZ_LTAZ01000004.1"/>
</dbReference>
<protein>
    <recommendedName>
        <fullName evidence="2">Beta-ribofuranosylaminobenzene 5'-phosphate synthase</fullName>
        <shortName evidence="2">Beta-RFA-P synthase</shortName>
        <ecNumber evidence="2">2.4.2.54</ecNumber>
    </recommendedName>
</protein>
<dbReference type="InterPro" id="IPR014721">
    <property type="entry name" value="Ribsml_uS5_D2-typ_fold_subgr"/>
</dbReference>
<comment type="catalytic activity">
    <reaction evidence="2">
        <text>5-phospho-alpha-D-ribose 1-diphosphate + 4-hydroxybenzoate + H(+) = 4-(beta-D-ribofuranosyl)phenol 5'-phosphate + CO2 + diphosphate</text>
        <dbReference type="Rhea" id="RHEA:48556"/>
        <dbReference type="ChEBI" id="CHEBI:15378"/>
        <dbReference type="ChEBI" id="CHEBI:16526"/>
        <dbReference type="ChEBI" id="CHEBI:17879"/>
        <dbReference type="ChEBI" id="CHEBI:33019"/>
        <dbReference type="ChEBI" id="CHEBI:58017"/>
        <dbReference type="ChEBI" id="CHEBI:82767"/>
        <dbReference type="EC" id="2.4.2.54"/>
    </reaction>
</comment>
<dbReference type="AlphaFoldDB" id="A0A151AF85"/>
<dbReference type="Pfam" id="PF00288">
    <property type="entry name" value="GHMP_kinases_N"/>
    <property type="match status" value="1"/>
</dbReference>
<feature type="domain" description="GHMP kinase N-terminal" evidence="3">
    <location>
        <begin position="59"/>
        <end position="123"/>
    </location>
</feature>